<name>A0A9W4SYK2_9GLOM</name>
<sequence>MLGQDLISIHFDGFTELSKDEDYVTSENDESDLEEEYYAHIIELDIITEKCTPSSSNYRAVHFHIQRPNGCELPTVETINLRKVKETNRIKDRRYWFRKRTCKLDRCLVDVLNNLFLDYNVCEFELAKKLKVFGLQTEGYDCIISELYIVGHGLYCIRTMSQFTLPRRVSDLCYLYELFRAMFVLREELVKSLRVI</sequence>
<organism evidence="1 2">
    <name type="scientific">Funneliformis geosporum</name>
    <dbReference type="NCBI Taxonomy" id="1117311"/>
    <lineage>
        <taxon>Eukaryota</taxon>
        <taxon>Fungi</taxon>
        <taxon>Fungi incertae sedis</taxon>
        <taxon>Mucoromycota</taxon>
        <taxon>Glomeromycotina</taxon>
        <taxon>Glomeromycetes</taxon>
        <taxon>Glomerales</taxon>
        <taxon>Glomeraceae</taxon>
        <taxon>Funneliformis</taxon>
    </lineage>
</organism>
<keyword evidence="2" id="KW-1185">Reference proteome</keyword>
<dbReference type="OrthoDB" id="2312233at2759"/>
<dbReference type="AlphaFoldDB" id="A0A9W4SYK2"/>
<dbReference type="Proteomes" id="UP001153678">
    <property type="component" value="Unassembled WGS sequence"/>
</dbReference>
<protein>
    <submittedName>
        <fullName evidence="1">9010_t:CDS:1</fullName>
    </submittedName>
</protein>
<evidence type="ECO:0000313" key="2">
    <source>
        <dbReference type="Proteomes" id="UP001153678"/>
    </source>
</evidence>
<reference evidence="1" key="1">
    <citation type="submission" date="2022-08" db="EMBL/GenBank/DDBJ databases">
        <authorList>
            <person name="Kallberg Y."/>
            <person name="Tangrot J."/>
            <person name="Rosling A."/>
        </authorList>
    </citation>
    <scope>NUCLEOTIDE SEQUENCE</scope>
    <source>
        <strain evidence="1">Wild A</strain>
    </source>
</reference>
<comment type="caution">
    <text evidence="1">The sequence shown here is derived from an EMBL/GenBank/DDBJ whole genome shotgun (WGS) entry which is preliminary data.</text>
</comment>
<evidence type="ECO:0000313" key="1">
    <source>
        <dbReference type="EMBL" id="CAI2186178.1"/>
    </source>
</evidence>
<gene>
    <name evidence="1" type="ORF">FWILDA_LOCUS12444</name>
</gene>
<proteinExistence type="predicted"/>
<accession>A0A9W4SYK2</accession>
<dbReference type="EMBL" id="CAMKVN010004035">
    <property type="protein sequence ID" value="CAI2186178.1"/>
    <property type="molecule type" value="Genomic_DNA"/>
</dbReference>